<dbReference type="OrthoDB" id="10331449at2759"/>
<sequence>MHGGNIIHVHSQKKHRSYVFINHLQTIQVSHPNLHGKGLSFTSTSITNEVNHPSITSDDINQSLDGHWRSAFPLHASRMLIHLRQVLEVGRRAAMTSSSCFLKQHLPLLVLTTVIHLQIQIFPLDWEW</sequence>
<comment type="caution">
    <text evidence="1">The sequence shown here is derived from an EMBL/GenBank/DDBJ whole genome shotgun (WGS) entry which is preliminary data.</text>
</comment>
<name>A0A8X6T891_NEPPI</name>
<dbReference type="Proteomes" id="UP000887013">
    <property type="component" value="Unassembled WGS sequence"/>
</dbReference>
<proteinExistence type="predicted"/>
<dbReference type="EMBL" id="BMAW01004176">
    <property type="protein sequence ID" value="GFS87403.1"/>
    <property type="molecule type" value="Genomic_DNA"/>
</dbReference>
<gene>
    <name evidence="1" type="ORF">NPIL_441671</name>
</gene>
<evidence type="ECO:0000313" key="2">
    <source>
        <dbReference type="Proteomes" id="UP000887013"/>
    </source>
</evidence>
<organism evidence="1 2">
    <name type="scientific">Nephila pilipes</name>
    <name type="common">Giant wood spider</name>
    <name type="synonym">Nephila maculata</name>
    <dbReference type="NCBI Taxonomy" id="299642"/>
    <lineage>
        <taxon>Eukaryota</taxon>
        <taxon>Metazoa</taxon>
        <taxon>Ecdysozoa</taxon>
        <taxon>Arthropoda</taxon>
        <taxon>Chelicerata</taxon>
        <taxon>Arachnida</taxon>
        <taxon>Araneae</taxon>
        <taxon>Araneomorphae</taxon>
        <taxon>Entelegynae</taxon>
        <taxon>Araneoidea</taxon>
        <taxon>Nephilidae</taxon>
        <taxon>Nephila</taxon>
    </lineage>
</organism>
<accession>A0A8X6T891</accession>
<protein>
    <submittedName>
        <fullName evidence="1">Uncharacterized protein</fullName>
    </submittedName>
</protein>
<dbReference type="AlphaFoldDB" id="A0A8X6T891"/>
<reference evidence="1" key="1">
    <citation type="submission" date="2020-08" db="EMBL/GenBank/DDBJ databases">
        <title>Multicomponent nature underlies the extraordinary mechanical properties of spider dragline silk.</title>
        <authorList>
            <person name="Kono N."/>
            <person name="Nakamura H."/>
            <person name="Mori M."/>
            <person name="Yoshida Y."/>
            <person name="Ohtoshi R."/>
            <person name="Malay A.D."/>
            <person name="Moran D.A.P."/>
            <person name="Tomita M."/>
            <person name="Numata K."/>
            <person name="Arakawa K."/>
        </authorList>
    </citation>
    <scope>NUCLEOTIDE SEQUENCE</scope>
</reference>
<keyword evidence="2" id="KW-1185">Reference proteome</keyword>
<evidence type="ECO:0000313" key="1">
    <source>
        <dbReference type="EMBL" id="GFS87403.1"/>
    </source>
</evidence>